<dbReference type="HOGENOM" id="CLU_2276184_0_0_6"/>
<reference evidence="2" key="1">
    <citation type="submission" date="2015-12" db="EMBL/GenBank/DDBJ databases">
        <authorList>
            <person name="Tikhonova T.V."/>
            <person name="Pavlov A.R."/>
            <person name="Beletsky A.V."/>
            <person name="Mardanov A.V."/>
            <person name="Sorokin D.Y."/>
            <person name="Ravin N.V."/>
            <person name="Popov V.O."/>
        </authorList>
    </citation>
    <scope>NUCLEOTIDE SEQUENCE</scope>
    <source>
        <strain evidence="2">DSM 14787</strain>
    </source>
</reference>
<name>L0E104_THIND</name>
<proteinExistence type="predicted"/>
<dbReference type="PATRIC" id="fig|1255043.3.peg.3267"/>
<dbReference type="AlphaFoldDB" id="L0E104"/>
<sequence>MVANSGCETVRAGRAGNAAAHGDFPGILIAASTIGRPVPMTSTQKPRLATGLLRAGDHGPESRPFSGRRQNPIPRPKAGVIEPSAVRSAYFVRYHGFSVLIL</sequence>
<dbReference type="Proteomes" id="UP000010809">
    <property type="component" value="Chromosome"/>
</dbReference>
<evidence type="ECO:0000256" key="1">
    <source>
        <dbReference type="SAM" id="MobiDB-lite"/>
    </source>
</evidence>
<evidence type="ECO:0000313" key="2">
    <source>
        <dbReference type="EMBL" id="AGA34875.1"/>
    </source>
</evidence>
<dbReference type="KEGG" id="tni:TVNIR_3238"/>
<organism evidence="2 3">
    <name type="scientific">Thioalkalivibrio nitratireducens (strain DSM 14787 / UNIQEM 213 / ALEN2)</name>
    <dbReference type="NCBI Taxonomy" id="1255043"/>
    <lineage>
        <taxon>Bacteria</taxon>
        <taxon>Pseudomonadati</taxon>
        <taxon>Pseudomonadota</taxon>
        <taxon>Gammaproteobacteria</taxon>
        <taxon>Chromatiales</taxon>
        <taxon>Ectothiorhodospiraceae</taxon>
        <taxon>Thioalkalivibrio</taxon>
    </lineage>
</organism>
<dbReference type="EMBL" id="CP003989">
    <property type="protein sequence ID" value="AGA34875.1"/>
    <property type="molecule type" value="Genomic_DNA"/>
</dbReference>
<feature type="region of interest" description="Disordered" evidence="1">
    <location>
        <begin position="52"/>
        <end position="78"/>
    </location>
</feature>
<accession>L0E104</accession>
<protein>
    <submittedName>
        <fullName evidence="2">Uncharacterized protein</fullName>
    </submittedName>
</protein>
<evidence type="ECO:0000313" key="3">
    <source>
        <dbReference type="Proteomes" id="UP000010809"/>
    </source>
</evidence>
<gene>
    <name evidence="2" type="ordered locus">TVNIR_3238</name>
</gene>
<dbReference type="STRING" id="1255043.TVNIR_3238"/>
<keyword evidence="3" id="KW-1185">Reference proteome</keyword>